<dbReference type="OMA" id="CWQMIIT"/>
<evidence type="ECO:0000256" key="8">
    <source>
        <dbReference type="ARBA" id="ARBA00022989"/>
    </source>
</evidence>
<dbReference type="SUPFAM" id="SSF52540">
    <property type="entry name" value="P-loop containing nucleoside triphosphate hydrolases"/>
    <property type="match status" value="2"/>
</dbReference>
<dbReference type="FunFam" id="1.20.1560.10:FF:000055">
    <property type="entry name" value="ABC multidrug transporter (Eurofung)"/>
    <property type="match status" value="1"/>
</dbReference>
<dbReference type="OrthoDB" id="6500128at2759"/>
<protein>
    <submittedName>
        <fullName evidence="15">Similar to ABC multidrug transporter</fullName>
    </submittedName>
</protein>
<keyword evidence="9 12" id="KW-0472">Membrane</keyword>
<dbReference type="HOGENOM" id="CLU_000604_27_5_1"/>
<feature type="transmembrane region" description="Helical" evidence="12">
    <location>
        <begin position="174"/>
        <end position="193"/>
    </location>
</feature>
<feature type="transmembrane region" description="Helical" evidence="12">
    <location>
        <begin position="141"/>
        <end position="162"/>
    </location>
</feature>
<dbReference type="FunFam" id="3.40.50.300:FF:000838">
    <property type="entry name" value="ABC multidrug transporter (Eurofung)"/>
    <property type="match status" value="1"/>
</dbReference>
<dbReference type="InterPro" id="IPR027417">
    <property type="entry name" value="P-loop_NTPase"/>
</dbReference>
<evidence type="ECO:0000256" key="1">
    <source>
        <dbReference type="ARBA" id="ARBA00004651"/>
    </source>
</evidence>
<dbReference type="InterPro" id="IPR011527">
    <property type="entry name" value="ABC1_TM_dom"/>
</dbReference>
<dbReference type="CDD" id="cd18579">
    <property type="entry name" value="ABC_6TM_ABCC_D1"/>
    <property type="match status" value="1"/>
</dbReference>
<dbReference type="SUPFAM" id="SSF90123">
    <property type="entry name" value="ABC transporter transmembrane region"/>
    <property type="match status" value="2"/>
</dbReference>
<keyword evidence="10" id="KW-0325">Glycoprotein</keyword>
<proteinExistence type="inferred from homology"/>
<name>E5ACB3_LEPMJ</name>
<evidence type="ECO:0000313" key="16">
    <source>
        <dbReference type="Proteomes" id="UP000002668"/>
    </source>
</evidence>
<dbReference type="GeneID" id="13286673"/>
<feature type="domain" description="ABC transmembrane type-1" evidence="14">
    <location>
        <begin position="350"/>
        <end position="627"/>
    </location>
</feature>
<dbReference type="InParanoid" id="E5ACB3"/>
<dbReference type="Pfam" id="PF24357">
    <property type="entry name" value="TMD0_ABC"/>
    <property type="match status" value="1"/>
</dbReference>
<feature type="transmembrane region" description="Helical" evidence="12">
    <location>
        <begin position="1124"/>
        <end position="1144"/>
    </location>
</feature>
<dbReference type="InterPro" id="IPR003593">
    <property type="entry name" value="AAA+_ATPase"/>
</dbReference>
<accession>E5ACB3</accession>
<keyword evidence="8 12" id="KW-1133">Transmembrane helix</keyword>
<feature type="transmembrane region" description="Helical" evidence="12">
    <location>
        <begin position="478"/>
        <end position="503"/>
    </location>
</feature>
<keyword evidence="4" id="KW-1003">Cell membrane</keyword>
<feature type="compositionally biased region" description="Basic and acidic residues" evidence="11">
    <location>
        <begin position="667"/>
        <end position="682"/>
    </location>
</feature>
<evidence type="ECO:0000256" key="9">
    <source>
        <dbReference type="ARBA" id="ARBA00023136"/>
    </source>
</evidence>
<feature type="transmembrane region" description="Helical" evidence="12">
    <location>
        <begin position="607"/>
        <end position="632"/>
    </location>
</feature>
<dbReference type="eggNOG" id="KOG0054">
    <property type="taxonomic scope" value="Eukaryota"/>
</dbReference>
<dbReference type="InterPro" id="IPR056227">
    <property type="entry name" value="TMD0_ABC"/>
</dbReference>
<dbReference type="PROSITE" id="PS00211">
    <property type="entry name" value="ABC_TRANSPORTER_1"/>
    <property type="match status" value="2"/>
</dbReference>
<sequence length="1560" mass="172435">MTPYLSGLGMQGMGFRGPHCLGSDLECLPEEERRPLSRVHAKVSTSESTLGSLTSSPLNGRTISGPYTDSMTSKNTRDCASVDNTIGPWAGPNCRGGFDFTLLFTESFLSIAPLAIVLCVAPFRILYLWKKSTKVTRNSLLYTKAITWIIFLGFELALLIVWASRSTQQNQVELASAAIDFVGAVVLTVLSFFEHVRTVKPSFILNVYLLFTSIFDIARSRSYSLTPELDLPATIFTTRLAIKILLAIFEARGKRKLLLPEYVDSPSETTSGIYKSASFWWLNELFKKGFSSSIGLDDLFHLDKHLKAEYLHEALGTAWSKVHNSGSHSLFLATMNRLKWPVLAVVPPRLALIGFNFCQPFLINRAVTFSQQSTSSETTNIGYGLIGAYILVFVGIAVSSGQYMHFTFRFITMIRGGLISMLYSKATEVALVDVDTASSITLMSADVERIVTGMETGHELWANTLEIALAMYLLERQLGVACAIPIGVAIVSLLGSLCATSLVMQRQALWLEAIERRIAATSAMLDSMKGVKMGGLTEVLREDLQQLRIDEMNISKKFRKLLIWTMGFSYISPVVSPILAFAVFSIIARNDSGSGLNTATVFTSLSLFTLLTEPLGSLIMALSALMGGLGSFKRIQEFISMKRKAGVRRFPSPHGSNLAWVSDVDSESEKDSDTSHKSRSSLELKEPNLLGNQAIVIENGFFGWDKANHNTGILHAINMIVPRGKITMVVGPVACGKSTLLKAVLGELPVMGGTLQVSSLRIALCDQTAWHVNGTVQESIIGVSDFDQRWYSSVVRSCALDEDLRQLPQGDQTQIGSKGIALSGGQSQRIALARAVYAQKDIIILDDCLSGLDGQTENRIWHGLFGRDGLLKRCRTTVLIASSSAKRLPYSDHIVALGGGGTIVEQGSFAKLNLSGGYVSGFDLPPPDWDYSPEKHVYEAPPKYTERQVSDTKITEDDIQAEANRRTGDTAIYLYYIRNVGWIPTLIFMVSIVIFIFGISFPSIWVKMWAEYNEEHPNQRLGYYLGIYAMLGGLSLFFLIVSCWQLIITMVPRSGVIFHQKLLDTVLGSPMSFFSTTDSGVTLNRFSQDLMLIDMELPVAALNTFATFVLCIGQMALIAVAAPFAAISFPIVGITVYFIQMFYLRTSRQLRFLDLEAKSPLYSQFTEILNGLPTIRAFGWQGFVEEKAKALLDRSQRPFYLLFAVQRWLTFVLDLVVAGVATILIILVVALRGKLSAGYVGVALLNVVLFSQSIKLLISFWTQLETHIGSVARIKNFTTDAVTESDESEDSIPPPNWPSAGKIEFKNIEACHRLGEPVISNFSLSIKPGEKVAIVGRTGSGKSSLVLTLFRMIELSAGTATIDNFPLHRIPRQTIRSRLIGLPQDAYLLPGSIRLNADPTRQSHDKAIMQALKDVQLWDIIIAKGDADKYPHPLDVLVDDLHFSHGQRQLFCLARAMLRKDKASIVILDEATSNLDAATDAHVQRLLRAKFPHHTLVAVAHKLDAILDFDKVIVMNSGQMVEYGRPYQLLERQGSWFRSLYEESGREENSGDDEGLVRRL</sequence>
<gene>
    <name evidence="15" type="ORF">LEMA_P009020.1</name>
</gene>
<feature type="transmembrane region" description="Helical" evidence="12">
    <location>
        <begin position="1237"/>
        <end position="1258"/>
    </location>
</feature>
<evidence type="ECO:0000256" key="3">
    <source>
        <dbReference type="ARBA" id="ARBA00022448"/>
    </source>
</evidence>
<dbReference type="InterPro" id="IPR044726">
    <property type="entry name" value="ABCC_6TM_D2"/>
</dbReference>
<feature type="compositionally biased region" description="Polar residues" evidence="11">
    <location>
        <begin position="59"/>
        <end position="74"/>
    </location>
</feature>
<dbReference type="GO" id="GO:0005886">
    <property type="term" value="C:plasma membrane"/>
    <property type="evidence" value="ECO:0007669"/>
    <property type="project" value="UniProtKB-SubCell"/>
</dbReference>
<feature type="transmembrane region" description="Helical" evidence="12">
    <location>
        <begin position="1025"/>
        <end position="1051"/>
    </location>
</feature>
<dbReference type="Proteomes" id="UP000002668">
    <property type="component" value="Genome"/>
</dbReference>
<dbReference type="STRING" id="985895.E5ACB3"/>
<feature type="transmembrane region" description="Helical" evidence="12">
    <location>
        <begin position="1208"/>
        <end position="1231"/>
    </location>
</feature>
<evidence type="ECO:0000256" key="10">
    <source>
        <dbReference type="ARBA" id="ARBA00023180"/>
    </source>
</evidence>
<evidence type="ECO:0000256" key="2">
    <source>
        <dbReference type="ARBA" id="ARBA00009726"/>
    </source>
</evidence>
<dbReference type="Pfam" id="PF00664">
    <property type="entry name" value="ABC_membrane"/>
    <property type="match status" value="1"/>
</dbReference>
<dbReference type="InterPro" id="IPR017871">
    <property type="entry name" value="ABC_transporter-like_CS"/>
</dbReference>
<dbReference type="CDD" id="cd03244">
    <property type="entry name" value="ABCC_MRP_domain2"/>
    <property type="match status" value="1"/>
</dbReference>
<dbReference type="PANTHER" id="PTHR24223">
    <property type="entry name" value="ATP-BINDING CASSETTE SUB-FAMILY C"/>
    <property type="match status" value="1"/>
</dbReference>
<keyword evidence="5 12" id="KW-0812">Transmembrane</keyword>
<feature type="domain" description="ABC transporter" evidence="13">
    <location>
        <begin position="695"/>
        <end position="924"/>
    </location>
</feature>
<keyword evidence="7" id="KW-0067">ATP-binding</keyword>
<evidence type="ECO:0000256" key="4">
    <source>
        <dbReference type="ARBA" id="ARBA00022475"/>
    </source>
</evidence>
<dbReference type="InterPro" id="IPR036640">
    <property type="entry name" value="ABC1_TM_sf"/>
</dbReference>
<feature type="domain" description="ABC transmembrane type-1" evidence="14">
    <location>
        <begin position="986"/>
        <end position="1266"/>
    </location>
</feature>
<evidence type="ECO:0000256" key="7">
    <source>
        <dbReference type="ARBA" id="ARBA00022840"/>
    </source>
</evidence>
<feature type="transmembrane region" description="Helical" evidence="12">
    <location>
        <begin position="382"/>
        <end position="399"/>
    </location>
</feature>
<evidence type="ECO:0000256" key="11">
    <source>
        <dbReference type="SAM" id="MobiDB-lite"/>
    </source>
</evidence>
<evidence type="ECO:0000313" key="15">
    <source>
        <dbReference type="EMBL" id="CBY02115.1"/>
    </source>
</evidence>
<feature type="domain" description="ABC transporter" evidence="13">
    <location>
        <begin position="1303"/>
        <end position="1542"/>
    </location>
</feature>
<dbReference type="PROSITE" id="PS50929">
    <property type="entry name" value="ABC_TM1F"/>
    <property type="match status" value="2"/>
</dbReference>
<dbReference type="GO" id="GO:0005524">
    <property type="term" value="F:ATP binding"/>
    <property type="evidence" value="ECO:0007669"/>
    <property type="project" value="UniProtKB-KW"/>
</dbReference>
<keyword evidence="16" id="KW-1185">Reference proteome</keyword>
<comment type="subcellular location">
    <subcellularLocation>
        <location evidence="1">Cell membrane</location>
        <topology evidence="1">Multi-pass membrane protein</topology>
    </subcellularLocation>
</comment>
<feature type="region of interest" description="Disordered" evidence="11">
    <location>
        <begin position="39"/>
        <end position="75"/>
    </location>
</feature>
<comment type="similarity">
    <text evidence="2">Belongs to the ABC transporter superfamily. ABCC family. Conjugate transporter (TC 3.A.1.208) subfamily.</text>
</comment>
<dbReference type="Pfam" id="PF00005">
    <property type="entry name" value="ABC_tran"/>
    <property type="match status" value="2"/>
</dbReference>
<keyword evidence="6" id="KW-0547">Nucleotide-binding</keyword>
<evidence type="ECO:0000259" key="14">
    <source>
        <dbReference type="PROSITE" id="PS50929"/>
    </source>
</evidence>
<evidence type="ECO:0000256" key="5">
    <source>
        <dbReference type="ARBA" id="ARBA00022692"/>
    </source>
</evidence>
<organism evidence="15 16">
    <name type="scientific">Leptosphaeria maculans (strain JN3 / isolate v23.1.3 / race Av1-4-5-6-7-8)</name>
    <name type="common">Blackleg fungus</name>
    <name type="synonym">Phoma lingam</name>
    <dbReference type="NCBI Taxonomy" id="985895"/>
    <lineage>
        <taxon>Eukaryota</taxon>
        <taxon>Fungi</taxon>
        <taxon>Dikarya</taxon>
        <taxon>Ascomycota</taxon>
        <taxon>Pezizomycotina</taxon>
        <taxon>Dothideomycetes</taxon>
        <taxon>Pleosporomycetidae</taxon>
        <taxon>Pleosporales</taxon>
        <taxon>Pleosporineae</taxon>
        <taxon>Leptosphaeriaceae</taxon>
        <taxon>Plenodomus</taxon>
        <taxon>Plenodomus lingam/Leptosphaeria maculans species complex</taxon>
    </lineage>
</organism>
<evidence type="ECO:0000256" key="6">
    <source>
        <dbReference type="ARBA" id="ARBA00022741"/>
    </source>
</evidence>
<evidence type="ECO:0000256" key="12">
    <source>
        <dbReference type="SAM" id="Phobius"/>
    </source>
</evidence>
<feature type="compositionally biased region" description="Low complexity" evidence="11">
    <location>
        <begin position="44"/>
        <end position="58"/>
    </location>
</feature>
<dbReference type="EMBL" id="FP929139">
    <property type="protein sequence ID" value="CBY02115.1"/>
    <property type="molecule type" value="Genomic_DNA"/>
</dbReference>
<dbReference type="CDD" id="cd03250">
    <property type="entry name" value="ABCC_MRP_domain1"/>
    <property type="match status" value="1"/>
</dbReference>
<dbReference type="VEuPathDB" id="FungiDB:LEMA_P009020.1"/>
<evidence type="ECO:0000259" key="13">
    <source>
        <dbReference type="PROSITE" id="PS50893"/>
    </source>
</evidence>
<reference evidence="16" key="1">
    <citation type="journal article" date="2011" name="Nat. Commun.">
        <title>Effector diversification within compartments of the Leptosphaeria maculans genome affected by Repeat-Induced Point mutations.</title>
        <authorList>
            <person name="Rouxel T."/>
            <person name="Grandaubert J."/>
            <person name="Hane J.K."/>
            <person name="Hoede C."/>
            <person name="van de Wouw A.P."/>
            <person name="Couloux A."/>
            <person name="Dominguez V."/>
            <person name="Anthouard V."/>
            <person name="Bally P."/>
            <person name="Bourras S."/>
            <person name="Cozijnsen A.J."/>
            <person name="Ciuffetti L.M."/>
            <person name="Degrave A."/>
            <person name="Dilmaghani A."/>
            <person name="Duret L."/>
            <person name="Fudal I."/>
            <person name="Goodwin S.B."/>
            <person name="Gout L."/>
            <person name="Glaser N."/>
            <person name="Linglin J."/>
            <person name="Kema G.H.J."/>
            <person name="Lapalu N."/>
            <person name="Lawrence C.B."/>
            <person name="May K."/>
            <person name="Meyer M."/>
            <person name="Ollivier B."/>
            <person name="Poulain J."/>
            <person name="Schoch C.L."/>
            <person name="Simon A."/>
            <person name="Spatafora J.W."/>
            <person name="Stachowiak A."/>
            <person name="Turgeon B.G."/>
            <person name="Tyler B.M."/>
            <person name="Vincent D."/>
            <person name="Weissenbach J."/>
            <person name="Amselem J."/>
            <person name="Quesneville H."/>
            <person name="Oliver R.P."/>
            <person name="Wincker P."/>
            <person name="Balesdent M.-H."/>
            <person name="Howlett B.J."/>
        </authorList>
    </citation>
    <scope>NUCLEOTIDE SEQUENCE [LARGE SCALE GENOMIC DNA]</scope>
    <source>
        <strain evidence="16">JN3 / isolate v23.1.3 / race Av1-4-5-6-7-8</strain>
    </source>
</reference>
<dbReference type="FunFam" id="1.20.1560.10:FF:000066">
    <property type="entry name" value="ABC multidrug transporter (Eurofung)"/>
    <property type="match status" value="1"/>
</dbReference>
<feature type="region of interest" description="Disordered" evidence="11">
    <location>
        <begin position="661"/>
        <end position="682"/>
    </location>
</feature>
<dbReference type="Gene3D" id="1.20.1560.10">
    <property type="entry name" value="ABC transporter type 1, transmembrane domain"/>
    <property type="match status" value="2"/>
</dbReference>
<dbReference type="PANTHER" id="PTHR24223:SF269">
    <property type="entry name" value="ABC MULTIDRUG TRANSPORTER (EUROFUNG)-RELATED"/>
    <property type="match status" value="1"/>
</dbReference>
<feature type="transmembrane region" description="Helical" evidence="12">
    <location>
        <begin position="561"/>
        <end position="587"/>
    </location>
</feature>
<dbReference type="InterPro" id="IPR050173">
    <property type="entry name" value="ABC_transporter_C-like"/>
</dbReference>
<dbReference type="CDD" id="cd18580">
    <property type="entry name" value="ABC_6TM_ABCC_D2"/>
    <property type="match status" value="1"/>
</dbReference>
<dbReference type="FunFam" id="3.40.50.300:FF:001854">
    <property type="entry name" value="ABC multidrug transporter (Eurofung)"/>
    <property type="match status" value="1"/>
</dbReference>
<feature type="transmembrane region" description="Helical" evidence="12">
    <location>
        <begin position="108"/>
        <end position="129"/>
    </location>
</feature>
<dbReference type="InterPro" id="IPR044746">
    <property type="entry name" value="ABCC_6TM_D1"/>
</dbReference>
<dbReference type="GO" id="GO:0016887">
    <property type="term" value="F:ATP hydrolysis activity"/>
    <property type="evidence" value="ECO:0007669"/>
    <property type="project" value="InterPro"/>
</dbReference>
<dbReference type="GO" id="GO:0140359">
    <property type="term" value="F:ABC-type transporter activity"/>
    <property type="evidence" value="ECO:0007669"/>
    <property type="project" value="InterPro"/>
</dbReference>
<dbReference type="SMART" id="SM00382">
    <property type="entry name" value="AAA"/>
    <property type="match status" value="2"/>
</dbReference>
<dbReference type="Gene3D" id="3.40.50.300">
    <property type="entry name" value="P-loop containing nucleotide triphosphate hydrolases"/>
    <property type="match status" value="2"/>
</dbReference>
<keyword evidence="3" id="KW-0813">Transport</keyword>
<dbReference type="PROSITE" id="PS50893">
    <property type="entry name" value="ABC_TRANSPORTER_2"/>
    <property type="match status" value="2"/>
</dbReference>
<feature type="transmembrane region" description="Helical" evidence="12">
    <location>
        <begin position="982"/>
        <end position="1005"/>
    </location>
</feature>
<dbReference type="InterPro" id="IPR003439">
    <property type="entry name" value="ABC_transporter-like_ATP-bd"/>
</dbReference>